<accession>A0A9Q0GZP6</accession>
<dbReference type="AlphaFoldDB" id="A0A9Q0GZP6"/>
<dbReference type="OrthoDB" id="1751882at2759"/>
<dbReference type="Proteomes" id="UP001141806">
    <property type="component" value="Unassembled WGS sequence"/>
</dbReference>
<dbReference type="GO" id="GO:0003676">
    <property type="term" value="F:nucleic acid binding"/>
    <property type="evidence" value="ECO:0007669"/>
    <property type="project" value="InterPro"/>
</dbReference>
<organism evidence="4 5">
    <name type="scientific">Protea cynaroides</name>
    <dbReference type="NCBI Taxonomy" id="273540"/>
    <lineage>
        <taxon>Eukaryota</taxon>
        <taxon>Viridiplantae</taxon>
        <taxon>Streptophyta</taxon>
        <taxon>Embryophyta</taxon>
        <taxon>Tracheophyta</taxon>
        <taxon>Spermatophyta</taxon>
        <taxon>Magnoliopsida</taxon>
        <taxon>Proteales</taxon>
        <taxon>Proteaceae</taxon>
        <taxon>Protea</taxon>
    </lineage>
</organism>
<feature type="region of interest" description="Disordered" evidence="2">
    <location>
        <begin position="190"/>
        <end position="215"/>
    </location>
</feature>
<evidence type="ECO:0000313" key="5">
    <source>
        <dbReference type="Proteomes" id="UP001141806"/>
    </source>
</evidence>
<keyword evidence="1" id="KW-0479">Metal-binding</keyword>
<dbReference type="SUPFAM" id="SSF57756">
    <property type="entry name" value="Retrovirus zinc finger-like domains"/>
    <property type="match status" value="1"/>
</dbReference>
<dbReference type="SMART" id="SM00343">
    <property type="entry name" value="ZnF_C2HC"/>
    <property type="match status" value="1"/>
</dbReference>
<evidence type="ECO:0000259" key="3">
    <source>
        <dbReference type="PROSITE" id="PS50158"/>
    </source>
</evidence>
<proteinExistence type="predicted"/>
<dbReference type="EMBL" id="JAMYWD010000011">
    <property type="protein sequence ID" value="KAJ4954549.1"/>
    <property type="molecule type" value="Genomic_DNA"/>
</dbReference>
<dbReference type="InterPro" id="IPR001878">
    <property type="entry name" value="Znf_CCHC"/>
</dbReference>
<dbReference type="GO" id="GO:0008270">
    <property type="term" value="F:zinc ion binding"/>
    <property type="evidence" value="ECO:0007669"/>
    <property type="project" value="UniProtKB-KW"/>
</dbReference>
<keyword evidence="1" id="KW-0863">Zinc-finger</keyword>
<dbReference type="Gene3D" id="4.10.60.10">
    <property type="entry name" value="Zinc finger, CCHC-type"/>
    <property type="match status" value="1"/>
</dbReference>
<comment type="caution">
    <text evidence="4">The sequence shown here is derived from an EMBL/GenBank/DDBJ whole genome shotgun (WGS) entry which is preliminary data.</text>
</comment>
<feature type="region of interest" description="Disordered" evidence="2">
    <location>
        <begin position="1"/>
        <end position="46"/>
    </location>
</feature>
<protein>
    <recommendedName>
        <fullName evidence="3">CCHC-type domain-containing protein</fullName>
    </recommendedName>
</protein>
<evidence type="ECO:0000256" key="2">
    <source>
        <dbReference type="SAM" id="MobiDB-lite"/>
    </source>
</evidence>
<gene>
    <name evidence="4" type="ORF">NE237_011332</name>
</gene>
<keyword evidence="5" id="KW-1185">Reference proteome</keyword>
<dbReference type="InterPro" id="IPR036875">
    <property type="entry name" value="Znf_CCHC_sf"/>
</dbReference>
<keyword evidence="1" id="KW-0862">Zinc</keyword>
<evidence type="ECO:0000256" key="1">
    <source>
        <dbReference type="PROSITE-ProRule" id="PRU00047"/>
    </source>
</evidence>
<reference evidence="4" key="1">
    <citation type="journal article" date="2023" name="Plant J.">
        <title>The genome of the king protea, Protea cynaroides.</title>
        <authorList>
            <person name="Chang J."/>
            <person name="Duong T.A."/>
            <person name="Schoeman C."/>
            <person name="Ma X."/>
            <person name="Roodt D."/>
            <person name="Barker N."/>
            <person name="Li Z."/>
            <person name="Van de Peer Y."/>
            <person name="Mizrachi E."/>
        </authorList>
    </citation>
    <scope>NUCLEOTIDE SEQUENCE</scope>
    <source>
        <tissue evidence="4">Young leaves</tissue>
    </source>
</reference>
<name>A0A9Q0GZP6_9MAGN</name>
<dbReference type="Pfam" id="PF00098">
    <property type="entry name" value="zf-CCHC"/>
    <property type="match status" value="1"/>
</dbReference>
<evidence type="ECO:0000313" key="4">
    <source>
        <dbReference type="EMBL" id="KAJ4954549.1"/>
    </source>
</evidence>
<sequence>MPPRRELRVRNPAPHSSFSASTQEEDAPQREEIQGENTPPAPQMPRVPGAMERVLIRFQKQKFIVFKGTTLDIVQAAEWISKMEDIFEVMDISEEHKVICAAQLPTYAEALEKAQIIEFDKRKEGAITGKFLGKRPMESKGNTSNKKSKKSLDIYYDKPQCPKYHKRHSSECRMGMGVCYRCGEKGHMARDCNAPPKDTTRQQGGNKELTKGAAG</sequence>
<feature type="domain" description="CCHC-type" evidence="3">
    <location>
        <begin position="179"/>
        <end position="192"/>
    </location>
</feature>
<dbReference type="PROSITE" id="PS50158">
    <property type="entry name" value="ZF_CCHC"/>
    <property type="match status" value="1"/>
</dbReference>